<feature type="domain" description="Rhodopsin" evidence="7">
    <location>
        <begin position="30"/>
        <end position="268"/>
    </location>
</feature>
<dbReference type="PANTHER" id="PTHR33048">
    <property type="entry name" value="PTH11-LIKE INTEGRAL MEMBRANE PROTEIN (AFU_ORTHOLOGUE AFUA_5G11245)"/>
    <property type="match status" value="1"/>
</dbReference>
<feature type="transmembrane region" description="Helical" evidence="6">
    <location>
        <begin position="246"/>
        <end position="264"/>
    </location>
</feature>
<comment type="subcellular location">
    <subcellularLocation>
        <location evidence="1">Membrane</location>
        <topology evidence="1">Multi-pass membrane protein</topology>
    </subcellularLocation>
</comment>
<feature type="transmembrane region" description="Helical" evidence="6">
    <location>
        <begin position="126"/>
        <end position="148"/>
    </location>
</feature>
<sequence>MVFSAYPEEQRDLRWVTATLTGIATILLCLRLMSTWRNRGWWGMEDGFVVSANVCLIAFTAMVYMETKYGFGTHVVDIQRSGGNVSKAMKYFWLTQVFYTLCNGFNKMSFLALYYRIFRNIRSFRLACKIMFAVCVAWTISYLFVALFQCTPVHRTWNRKIPGTCIDFFWHRWTNAISNLVTDLVIFFMPMPVIIHLKMSVGNKIGLMFLFSMGFFICLITMLRMATLPLTLKTKEPTWESAPTNLWSFIEAAVGVICSCLISLRKSVSALWPARWRSTKGSSYGRYGAYGQAGSGKVLSRVGGRSGQYSSAGMYPLQSVKGSVSGRTKTEVTVTEASDIVSRSESQERMIAGITVRKDFEVVRQ</sequence>
<evidence type="ECO:0000313" key="8">
    <source>
        <dbReference type="EMBL" id="ORY00959.1"/>
    </source>
</evidence>
<dbReference type="InterPro" id="IPR049326">
    <property type="entry name" value="Rhodopsin_dom_fungi"/>
</dbReference>
<dbReference type="OrthoDB" id="5413793at2759"/>
<dbReference type="GO" id="GO:0016020">
    <property type="term" value="C:membrane"/>
    <property type="evidence" value="ECO:0007669"/>
    <property type="project" value="UniProtKB-SubCell"/>
</dbReference>
<dbReference type="PANTHER" id="PTHR33048:SF47">
    <property type="entry name" value="INTEGRAL MEMBRANE PROTEIN-RELATED"/>
    <property type="match status" value="1"/>
</dbReference>
<dbReference type="Proteomes" id="UP000193144">
    <property type="component" value="Unassembled WGS sequence"/>
</dbReference>
<feature type="transmembrane region" description="Helical" evidence="6">
    <location>
        <begin position="15"/>
        <end position="34"/>
    </location>
</feature>
<evidence type="ECO:0000256" key="3">
    <source>
        <dbReference type="ARBA" id="ARBA00022989"/>
    </source>
</evidence>
<evidence type="ECO:0000256" key="5">
    <source>
        <dbReference type="ARBA" id="ARBA00038359"/>
    </source>
</evidence>
<comment type="similarity">
    <text evidence="5">Belongs to the SAT4 family.</text>
</comment>
<evidence type="ECO:0000259" key="7">
    <source>
        <dbReference type="Pfam" id="PF20684"/>
    </source>
</evidence>
<gene>
    <name evidence="8" type="ORF">BCR34DRAFT_494276</name>
</gene>
<organism evidence="8 9">
    <name type="scientific">Clohesyomyces aquaticus</name>
    <dbReference type="NCBI Taxonomy" id="1231657"/>
    <lineage>
        <taxon>Eukaryota</taxon>
        <taxon>Fungi</taxon>
        <taxon>Dikarya</taxon>
        <taxon>Ascomycota</taxon>
        <taxon>Pezizomycotina</taxon>
        <taxon>Dothideomycetes</taxon>
        <taxon>Pleosporomycetidae</taxon>
        <taxon>Pleosporales</taxon>
        <taxon>Lindgomycetaceae</taxon>
        <taxon>Clohesyomyces</taxon>
    </lineage>
</organism>
<name>A0A1Y1YSM3_9PLEO</name>
<feature type="transmembrane region" description="Helical" evidence="6">
    <location>
        <begin position="176"/>
        <end position="195"/>
    </location>
</feature>
<proteinExistence type="inferred from homology"/>
<feature type="transmembrane region" description="Helical" evidence="6">
    <location>
        <begin position="207"/>
        <end position="226"/>
    </location>
</feature>
<dbReference type="STRING" id="1231657.A0A1Y1YSM3"/>
<accession>A0A1Y1YSM3</accession>
<dbReference type="AlphaFoldDB" id="A0A1Y1YSM3"/>
<keyword evidence="4 6" id="KW-0472">Membrane</keyword>
<evidence type="ECO:0000256" key="4">
    <source>
        <dbReference type="ARBA" id="ARBA00023136"/>
    </source>
</evidence>
<feature type="transmembrane region" description="Helical" evidence="6">
    <location>
        <begin position="91"/>
        <end position="114"/>
    </location>
</feature>
<keyword evidence="9" id="KW-1185">Reference proteome</keyword>
<keyword evidence="2 6" id="KW-0812">Transmembrane</keyword>
<protein>
    <recommendedName>
        <fullName evidence="7">Rhodopsin domain-containing protein</fullName>
    </recommendedName>
</protein>
<dbReference type="InterPro" id="IPR052337">
    <property type="entry name" value="SAT4-like"/>
</dbReference>
<evidence type="ECO:0000256" key="6">
    <source>
        <dbReference type="SAM" id="Phobius"/>
    </source>
</evidence>
<evidence type="ECO:0000313" key="9">
    <source>
        <dbReference type="Proteomes" id="UP000193144"/>
    </source>
</evidence>
<evidence type="ECO:0000256" key="1">
    <source>
        <dbReference type="ARBA" id="ARBA00004141"/>
    </source>
</evidence>
<reference evidence="8 9" key="1">
    <citation type="submission" date="2016-07" db="EMBL/GenBank/DDBJ databases">
        <title>Pervasive Adenine N6-methylation of Active Genes in Fungi.</title>
        <authorList>
            <consortium name="DOE Joint Genome Institute"/>
            <person name="Mondo S.J."/>
            <person name="Dannebaum R.O."/>
            <person name="Kuo R.C."/>
            <person name="Labutti K."/>
            <person name="Haridas S."/>
            <person name="Kuo A."/>
            <person name="Salamov A."/>
            <person name="Ahrendt S.R."/>
            <person name="Lipzen A."/>
            <person name="Sullivan W."/>
            <person name="Andreopoulos W.B."/>
            <person name="Clum A."/>
            <person name="Lindquist E."/>
            <person name="Daum C."/>
            <person name="Ramamoorthy G.K."/>
            <person name="Gryganskyi A."/>
            <person name="Culley D."/>
            <person name="Magnuson J.K."/>
            <person name="James T.Y."/>
            <person name="O'Malley M.A."/>
            <person name="Stajich J.E."/>
            <person name="Spatafora J.W."/>
            <person name="Visel A."/>
            <person name="Grigoriev I.V."/>
        </authorList>
    </citation>
    <scope>NUCLEOTIDE SEQUENCE [LARGE SCALE GENOMIC DNA]</scope>
    <source>
        <strain evidence="8 9">CBS 115471</strain>
    </source>
</reference>
<dbReference type="Pfam" id="PF20684">
    <property type="entry name" value="Fung_rhodopsin"/>
    <property type="match status" value="1"/>
</dbReference>
<dbReference type="EMBL" id="MCFA01000176">
    <property type="protein sequence ID" value="ORY00959.1"/>
    <property type="molecule type" value="Genomic_DNA"/>
</dbReference>
<keyword evidence="3 6" id="KW-1133">Transmembrane helix</keyword>
<feature type="transmembrane region" description="Helical" evidence="6">
    <location>
        <begin position="46"/>
        <end position="65"/>
    </location>
</feature>
<comment type="caution">
    <text evidence="8">The sequence shown here is derived from an EMBL/GenBank/DDBJ whole genome shotgun (WGS) entry which is preliminary data.</text>
</comment>
<evidence type="ECO:0000256" key="2">
    <source>
        <dbReference type="ARBA" id="ARBA00022692"/>
    </source>
</evidence>